<dbReference type="RefSeq" id="WP_231058856.1">
    <property type="nucleotide sequence ID" value="NZ_JAJNOC010000004.1"/>
</dbReference>
<comment type="similarity">
    <text evidence="5">Belongs to the UreE family.</text>
</comment>
<dbReference type="SUPFAM" id="SSF69737">
    <property type="entry name" value="Urease metallochaperone UreE, C-terminal domain"/>
    <property type="match status" value="1"/>
</dbReference>
<feature type="region of interest" description="Disordered" evidence="6">
    <location>
        <begin position="136"/>
        <end position="162"/>
    </location>
</feature>
<evidence type="ECO:0000256" key="5">
    <source>
        <dbReference type="HAMAP-Rule" id="MF_00822"/>
    </source>
</evidence>
<comment type="subcellular location">
    <subcellularLocation>
        <location evidence="1 5">Cytoplasm</location>
    </subcellularLocation>
</comment>
<dbReference type="Pfam" id="PF02814">
    <property type="entry name" value="UreE_N"/>
    <property type="match status" value="1"/>
</dbReference>
<dbReference type="EMBL" id="JAJNOC010000004">
    <property type="protein sequence ID" value="MCD2517575.1"/>
    <property type="molecule type" value="Genomic_DNA"/>
</dbReference>
<dbReference type="Pfam" id="PF05194">
    <property type="entry name" value="UreE_C"/>
    <property type="match status" value="1"/>
</dbReference>
<evidence type="ECO:0000256" key="1">
    <source>
        <dbReference type="ARBA" id="ARBA00004496"/>
    </source>
</evidence>
<dbReference type="Proteomes" id="UP001179361">
    <property type="component" value="Unassembled WGS sequence"/>
</dbReference>
<keyword evidence="9" id="KW-1185">Reference proteome</keyword>
<keyword evidence="4 5" id="KW-0143">Chaperone</keyword>
<keyword evidence="2 5" id="KW-0963">Cytoplasm</keyword>
<name>A0ABS8Q751_9BURK</name>
<protein>
    <recommendedName>
        <fullName evidence="5">Urease accessory protein UreE</fullName>
    </recommendedName>
</protein>
<evidence type="ECO:0000256" key="3">
    <source>
        <dbReference type="ARBA" id="ARBA00022596"/>
    </source>
</evidence>
<proteinExistence type="inferred from homology"/>
<dbReference type="InterPro" id="IPR007864">
    <property type="entry name" value="UreE_C_dom"/>
</dbReference>
<dbReference type="Gene3D" id="3.30.70.790">
    <property type="entry name" value="UreE, C-terminal domain"/>
    <property type="match status" value="1"/>
</dbReference>
<organism evidence="8 9">
    <name type="scientific">Massilia phyllostachyos</name>
    <dbReference type="NCBI Taxonomy" id="2898585"/>
    <lineage>
        <taxon>Bacteria</taxon>
        <taxon>Pseudomonadati</taxon>
        <taxon>Pseudomonadota</taxon>
        <taxon>Betaproteobacteria</taxon>
        <taxon>Burkholderiales</taxon>
        <taxon>Oxalobacteraceae</taxon>
        <taxon>Telluria group</taxon>
        <taxon>Massilia</taxon>
    </lineage>
</organism>
<evidence type="ECO:0000313" key="8">
    <source>
        <dbReference type="EMBL" id="MCD2517575.1"/>
    </source>
</evidence>
<feature type="domain" description="UreE urease accessory N-terminal" evidence="7">
    <location>
        <begin position="6"/>
        <end position="69"/>
    </location>
</feature>
<evidence type="ECO:0000256" key="6">
    <source>
        <dbReference type="SAM" id="MobiDB-lite"/>
    </source>
</evidence>
<reference evidence="8" key="1">
    <citation type="submission" date="2021-11" db="EMBL/GenBank/DDBJ databases">
        <title>The complete genome of Massilia sp sp. G4R7.</title>
        <authorList>
            <person name="Liu L."/>
            <person name="Yue J."/>
            <person name="Yuan J."/>
            <person name="Yang F."/>
            <person name="Li L."/>
        </authorList>
    </citation>
    <scope>NUCLEOTIDE SEQUENCE</scope>
    <source>
        <strain evidence="8">G4R7</strain>
    </source>
</reference>
<keyword evidence="3 5" id="KW-0533">Nickel</keyword>
<dbReference type="InterPro" id="IPR004029">
    <property type="entry name" value="UreE_N"/>
</dbReference>
<gene>
    <name evidence="5" type="primary">ureE</name>
    <name evidence="8" type="ORF">LQ564_14775</name>
</gene>
<evidence type="ECO:0000313" key="9">
    <source>
        <dbReference type="Proteomes" id="UP001179361"/>
    </source>
</evidence>
<sequence length="162" mass="17368">MIAPPLLTLTDRIGHAARVHGVLALPWDRRGRTRLRALLASGEAVALAMPGGSRLRHGDLLRGDDGRVVRVVAAPEPTYALRCPDPAVLARCALLLGRRRIAAEVCPWGLRIRAVPALRALVSGMGASVHEELAPFEPEAEPAHEAALRSRRQAPELDIDGA</sequence>
<evidence type="ECO:0000256" key="2">
    <source>
        <dbReference type="ARBA" id="ARBA00022490"/>
    </source>
</evidence>
<dbReference type="InterPro" id="IPR036118">
    <property type="entry name" value="UreE_N_sf"/>
</dbReference>
<comment type="caution">
    <text evidence="8">The sequence shown here is derived from an EMBL/GenBank/DDBJ whole genome shotgun (WGS) entry which is preliminary data.</text>
</comment>
<dbReference type="HAMAP" id="MF_00822">
    <property type="entry name" value="UreE"/>
    <property type="match status" value="1"/>
</dbReference>
<evidence type="ECO:0000256" key="4">
    <source>
        <dbReference type="ARBA" id="ARBA00023186"/>
    </source>
</evidence>
<evidence type="ECO:0000259" key="7">
    <source>
        <dbReference type="SMART" id="SM00988"/>
    </source>
</evidence>
<dbReference type="InterPro" id="IPR012406">
    <property type="entry name" value="UreE"/>
</dbReference>
<comment type="function">
    <text evidence="5">Involved in urease metallocenter assembly. Binds nickel. Probably functions as a nickel donor during metallocenter assembly.</text>
</comment>
<dbReference type="Gene3D" id="2.60.260.20">
    <property type="entry name" value="Urease metallochaperone UreE, N-terminal domain"/>
    <property type="match status" value="1"/>
</dbReference>
<dbReference type="SUPFAM" id="SSF69287">
    <property type="entry name" value="Urease metallochaperone UreE, N-terminal domain"/>
    <property type="match status" value="1"/>
</dbReference>
<dbReference type="SMART" id="SM00988">
    <property type="entry name" value="UreE_N"/>
    <property type="match status" value="1"/>
</dbReference>
<accession>A0ABS8Q751</accession>